<evidence type="ECO:0000256" key="4">
    <source>
        <dbReference type="ARBA" id="ARBA00022679"/>
    </source>
</evidence>
<dbReference type="Pfam" id="PF01030">
    <property type="entry name" value="Recep_L_domain"/>
    <property type="match status" value="2"/>
</dbReference>
<evidence type="ECO:0000256" key="9">
    <source>
        <dbReference type="ARBA" id="ARBA00022989"/>
    </source>
</evidence>
<evidence type="ECO:0000256" key="14">
    <source>
        <dbReference type="ARBA" id="ARBA00051243"/>
    </source>
</evidence>
<evidence type="ECO:0000256" key="13">
    <source>
        <dbReference type="ARBA" id="ARBA00023180"/>
    </source>
</evidence>
<dbReference type="GO" id="GO:0005524">
    <property type="term" value="F:ATP binding"/>
    <property type="evidence" value="ECO:0007669"/>
    <property type="project" value="UniProtKB-KW"/>
</dbReference>
<evidence type="ECO:0000256" key="11">
    <source>
        <dbReference type="ARBA" id="ARBA00023137"/>
    </source>
</evidence>
<evidence type="ECO:0000259" key="17">
    <source>
        <dbReference type="Pfam" id="PF01030"/>
    </source>
</evidence>
<evidence type="ECO:0000256" key="10">
    <source>
        <dbReference type="ARBA" id="ARBA00023136"/>
    </source>
</evidence>
<keyword evidence="7" id="KW-0418">Kinase</keyword>
<protein>
    <recommendedName>
        <fullName evidence="2">receptor protein-tyrosine kinase</fullName>
        <ecNumber evidence="2">2.7.10.1</ecNumber>
    </recommendedName>
</protein>
<dbReference type="SUPFAM" id="SSF57184">
    <property type="entry name" value="Growth factor receptor domain"/>
    <property type="match status" value="1"/>
</dbReference>
<proteinExistence type="predicted"/>
<feature type="domain" description="Receptor L-domain" evidence="17">
    <location>
        <begin position="170"/>
        <end position="279"/>
    </location>
</feature>
<reference evidence="19" key="2">
    <citation type="submission" date="2020-10" db="UniProtKB">
        <authorList>
            <consortium name="WormBaseParasite"/>
        </authorList>
    </citation>
    <scope>IDENTIFICATION</scope>
</reference>
<reference evidence="18" key="1">
    <citation type="journal article" date="2013" name="Genetics">
        <title>The draft genome and transcriptome of Panagrellus redivivus are shaped by the harsh demands of a free-living lifestyle.</title>
        <authorList>
            <person name="Srinivasan J."/>
            <person name="Dillman A.R."/>
            <person name="Macchietto M.G."/>
            <person name="Heikkinen L."/>
            <person name="Lakso M."/>
            <person name="Fracchia K.M."/>
            <person name="Antoshechkin I."/>
            <person name="Mortazavi A."/>
            <person name="Wong G."/>
            <person name="Sternberg P.W."/>
        </authorList>
    </citation>
    <scope>NUCLEOTIDE SEQUENCE [LARGE SCALE GENOMIC DNA]</scope>
    <source>
        <strain evidence="18">MT8872</strain>
    </source>
</reference>
<dbReference type="GO" id="GO:0016020">
    <property type="term" value="C:membrane"/>
    <property type="evidence" value="ECO:0007669"/>
    <property type="project" value="UniProtKB-SubCell"/>
</dbReference>
<keyword evidence="12" id="KW-0675">Receptor</keyword>
<dbReference type="GO" id="GO:0004714">
    <property type="term" value="F:transmembrane receptor protein tyrosine kinase activity"/>
    <property type="evidence" value="ECO:0007669"/>
    <property type="project" value="UniProtKB-EC"/>
</dbReference>
<dbReference type="Gene3D" id="3.80.20.20">
    <property type="entry name" value="Receptor L-domain"/>
    <property type="match status" value="2"/>
</dbReference>
<organism evidence="18 19">
    <name type="scientific">Panagrellus redivivus</name>
    <name type="common">Microworm</name>
    <dbReference type="NCBI Taxonomy" id="6233"/>
    <lineage>
        <taxon>Eukaryota</taxon>
        <taxon>Metazoa</taxon>
        <taxon>Ecdysozoa</taxon>
        <taxon>Nematoda</taxon>
        <taxon>Chromadorea</taxon>
        <taxon>Rhabditida</taxon>
        <taxon>Tylenchina</taxon>
        <taxon>Panagrolaimomorpha</taxon>
        <taxon>Panagrolaimoidea</taxon>
        <taxon>Panagrolaimidae</taxon>
        <taxon>Panagrellus</taxon>
    </lineage>
</organism>
<feature type="domain" description="Furin-like cysteine-rich" evidence="16">
    <location>
        <begin position="315"/>
        <end position="474"/>
    </location>
</feature>
<evidence type="ECO:0000313" key="19">
    <source>
        <dbReference type="WBParaSite" id="Pan_g20400.t1"/>
    </source>
</evidence>
<dbReference type="InterPro" id="IPR000494">
    <property type="entry name" value="Rcpt_L-dom"/>
</dbReference>
<evidence type="ECO:0000256" key="2">
    <source>
        <dbReference type="ARBA" id="ARBA00011902"/>
    </source>
</evidence>
<evidence type="ECO:0000256" key="7">
    <source>
        <dbReference type="ARBA" id="ARBA00022777"/>
    </source>
</evidence>
<evidence type="ECO:0000259" key="16">
    <source>
        <dbReference type="Pfam" id="PF00757"/>
    </source>
</evidence>
<keyword evidence="9" id="KW-1133">Transmembrane helix</keyword>
<dbReference type="InterPro" id="IPR006211">
    <property type="entry name" value="Furin-like_Cys-rich_dom"/>
</dbReference>
<dbReference type="AlphaFoldDB" id="A0A7E4VG48"/>
<feature type="domain" description="Receptor L-domain" evidence="17">
    <location>
        <begin position="490"/>
        <end position="611"/>
    </location>
</feature>
<comment type="catalytic activity">
    <reaction evidence="14">
        <text>L-tyrosyl-[protein] + ATP = O-phospho-L-tyrosyl-[protein] + ADP + H(+)</text>
        <dbReference type="Rhea" id="RHEA:10596"/>
        <dbReference type="Rhea" id="RHEA-COMP:10136"/>
        <dbReference type="Rhea" id="RHEA-COMP:20101"/>
        <dbReference type="ChEBI" id="CHEBI:15378"/>
        <dbReference type="ChEBI" id="CHEBI:30616"/>
        <dbReference type="ChEBI" id="CHEBI:46858"/>
        <dbReference type="ChEBI" id="CHEBI:61978"/>
        <dbReference type="ChEBI" id="CHEBI:456216"/>
        <dbReference type="EC" id="2.7.10.1"/>
    </reaction>
</comment>
<evidence type="ECO:0000256" key="8">
    <source>
        <dbReference type="ARBA" id="ARBA00022840"/>
    </source>
</evidence>
<keyword evidence="10" id="KW-0472">Membrane</keyword>
<keyword evidence="13" id="KW-0325">Glycoprotein</keyword>
<evidence type="ECO:0000256" key="5">
    <source>
        <dbReference type="ARBA" id="ARBA00022692"/>
    </source>
</evidence>
<accession>A0A7E4VG48</accession>
<dbReference type="EC" id="2.7.10.1" evidence="2"/>
<dbReference type="InterPro" id="IPR009030">
    <property type="entry name" value="Growth_fac_rcpt_cys_sf"/>
</dbReference>
<name>A0A7E4VG48_PANRE</name>
<evidence type="ECO:0000256" key="1">
    <source>
        <dbReference type="ARBA" id="ARBA00004479"/>
    </source>
</evidence>
<keyword evidence="11" id="KW-0829">Tyrosine-protein kinase</keyword>
<evidence type="ECO:0000313" key="18">
    <source>
        <dbReference type="Proteomes" id="UP000492821"/>
    </source>
</evidence>
<evidence type="ECO:0000256" key="12">
    <source>
        <dbReference type="ARBA" id="ARBA00023170"/>
    </source>
</evidence>
<keyword evidence="8" id="KW-0067">ATP-binding</keyword>
<keyword evidence="5" id="KW-0812">Transmembrane</keyword>
<evidence type="ECO:0000256" key="15">
    <source>
        <dbReference type="SAM" id="MobiDB-lite"/>
    </source>
</evidence>
<dbReference type="WBParaSite" id="Pan_g20400.t1">
    <property type="protein sequence ID" value="Pan_g20400.t1"/>
    <property type="gene ID" value="Pan_g20400"/>
</dbReference>
<dbReference type="InterPro" id="IPR006212">
    <property type="entry name" value="Furin_repeat"/>
</dbReference>
<comment type="subcellular location">
    <subcellularLocation>
        <location evidence="1">Membrane</location>
        <topology evidence="1">Single-pass type I membrane protein</topology>
    </subcellularLocation>
</comment>
<dbReference type="SUPFAM" id="SSF52058">
    <property type="entry name" value="L domain-like"/>
    <property type="match status" value="2"/>
</dbReference>
<dbReference type="InterPro" id="IPR036941">
    <property type="entry name" value="Rcpt_L-dom_sf"/>
</dbReference>
<keyword evidence="6" id="KW-0547">Nucleotide-binding</keyword>
<evidence type="ECO:0000256" key="6">
    <source>
        <dbReference type="ARBA" id="ARBA00022741"/>
    </source>
</evidence>
<keyword evidence="3" id="KW-0597">Phosphoprotein</keyword>
<keyword evidence="4" id="KW-0808">Transferase</keyword>
<dbReference type="Gene3D" id="2.10.220.10">
    <property type="entry name" value="Hormone Receptor, Insulin-like Growth Factor Receptor 1, Chain A, domain 2"/>
    <property type="match status" value="1"/>
</dbReference>
<keyword evidence="18" id="KW-1185">Reference proteome</keyword>
<dbReference type="CDD" id="cd00064">
    <property type="entry name" value="FU"/>
    <property type="match status" value="1"/>
</dbReference>
<dbReference type="Proteomes" id="UP000492821">
    <property type="component" value="Unassembled WGS sequence"/>
</dbReference>
<feature type="region of interest" description="Disordered" evidence="15">
    <location>
        <begin position="640"/>
        <end position="659"/>
    </location>
</feature>
<sequence>MAIRCKERMGCDEEDIQLQYLKHDSTVRPRDAKFVNVLKQAMTNGQWLKLATVFYVVEDPNEKGSYLVLDGNHRLAAMNAYNDDLTTKGVVQGRMISGKGSFFSVNLNFSFMSTISHVLLVTTLPLAVCPFTLNGHPSDLRCGPLDIRLASDRFFGPNGVNMSKREMQRCAIVDGKFLLSGANATYNTTEFPVFPKLREITGLLLVYGVRGLTTLRHIFPNLRIIGGQSLIENYALVIYQNDDLLEVGLNKLTTIVNGGVKIEQNVRLCFLLTINWKDMVIGEPRDIMINQYDARYSNRRVEVPKCNATCNVEDKSECHHFSRIDLYGQTKLSCWNSTACQRNCPYHKLANGSIGPGCAENGERCHDLCLGGCMVPNDKSSCHTCRHAVHNGVCHHRCADGYYKLPNKRCITRAECDAIPVTNATFDSVSVNRKLIWKSFHKRCEPECPAGFEEDKENPRRCKKCQGYCPKCCRGGTVRDVEEAQKYRHCNIIENHLELFISAHSKTGCISLQNTIIRTEDMHEWTEQKLIKAFGNIHEINDYLKIAINERSLYMFKNLRVIHGYKLWNGSYALSVDYSKRLRELFGREVKIENGLATFHHNPILCYDKITKFMHDAGVIQSSANVSHIDVSPYNNGDQQLAPRGAVGRHHPRANTTLS</sequence>
<evidence type="ECO:0000256" key="3">
    <source>
        <dbReference type="ARBA" id="ARBA00022553"/>
    </source>
</evidence>
<dbReference type="Pfam" id="PF00757">
    <property type="entry name" value="Furin-like"/>
    <property type="match status" value="1"/>
</dbReference>